<gene>
    <name evidence="1" type="ORF">LCGC14_2944110</name>
</gene>
<dbReference type="EMBL" id="LAZR01059140">
    <property type="protein sequence ID" value="KKK68432.1"/>
    <property type="molecule type" value="Genomic_DNA"/>
</dbReference>
<sequence length="79" mass="9476">MKKKGTRCKKFENLERDLLNVINDSKENKTINEIRKDLEKKGIKVSWNTTRDYLESLYIKRKVKKISLGNNIKFLFWGK</sequence>
<evidence type="ECO:0000313" key="1">
    <source>
        <dbReference type="EMBL" id="KKK68432.1"/>
    </source>
</evidence>
<accession>A0A0F8XH28</accession>
<reference evidence="1" key="1">
    <citation type="journal article" date="2015" name="Nature">
        <title>Complex archaea that bridge the gap between prokaryotes and eukaryotes.</title>
        <authorList>
            <person name="Spang A."/>
            <person name="Saw J.H."/>
            <person name="Jorgensen S.L."/>
            <person name="Zaremba-Niedzwiedzka K."/>
            <person name="Martijn J."/>
            <person name="Lind A.E."/>
            <person name="van Eijk R."/>
            <person name="Schleper C."/>
            <person name="Guy L."/>
            <person name="Ettema T.J."/>
        </authorList>
    </citation>
    <scope>NUCLEOTIDE SEQUENCE</scope>
</reference>
<protein>
    <submittedName>
        <fullName evidence="1">Uncharacterized protein</fullName>
    </submittedName>
</protein>
<proteinExistence type="predicted"/>
<name>A0A0F8XH28_9ZZZZ</name>
<dbReference type="Gene3D" id="1.10.10.10">
    <property type="entry name" value="Winged helix-like DNA-binding domain superfamily/Winged helix DNA-binding domain"/>
    <property type="match status" value="1"/>
</dbReference>
<dbReference type="InterPro" id="IPR036388">
    <property type="entry name" value="WH-like_DNA-bd_sf"/>
</dbReference>
<organism evidence="1">
    <name type="scientific">marine sediment metagenome</name>
    <dbReference type="NCBI Taxonomy" id="412755"/>
    <lineage>
        <taxon>unclassified sequences</taxon>
        <taxon>metagenomes</taxon>
        <taxon>ecological metagenomes</taxon>
    </lineage>
</organism>
<dbReference type="AlphaFoldDB" id="A0A0F8XH28"/>
<comment type="caution">
    <text evidence="1">The sequence shown here is derived from an EMBL/GenBank/DDBJ whole genome shotgun (WGS) entry which is preliminary data.</text>
</comment>